<gene>
    <name evidence="3" type="ORF">WN944_019137</name>
</gene>
<protein>
    <submittedName>
        <fullName evidence="3">Uncharacterized protein</fullName>
    </submittedName>
</protein>
<name>A0AAP0LVD7_9ROSI</name>
<feature type="region of interest" description="Disordered" evidence="1">
    <location>
        <begin position="1"/>
        <end position="25"/>
    </location>
</feature>
<accession>A0AAP0LVD7</accession>
<keyword evidence="4" id="KW-1185">Reference proteome</keyword>
<keyword evidence="2" id="KW-0812">Transmembrane</keyword>
<evidence type="ECO:0000313" key="4">
    <source>
        <dbReference type="Proteomes" id="UP001428341"/>
    </source>
</evidence>
<feature type="transmembrane region" description="Helical" evidence="2">
    <location>
        <begin position="108"/>
        <end position="128"/>
    </location>
</feature>
<feature type="compositionally biased region" description="Polar residues" evidence="1">
    <location>
        <begin position="14"/>
        <end position="25"/>
    </location>
</feature>
<dbReference type="EMBL" id="JBCGBO010000007">
    <property type="protein sequence ID" value="KAK9187738.1"/>
    <property type="molecule type" value="Genomic_DNA"/>
</dbReference>
<evidence type="ECO:0000256" key="2">
    <source>
        <dbReference type="SAM" id="Phobius"/>
    </source>
</evidence>
<dbReference type="AlphaFoldDB" id="A0AAP0LVD7"/>
<reference evidence="3 4" key="1">
    <citation type="submission" date="2024-05" db="EMBL/GenBank/DDBJ databases">
        <title>Haplotype-resolved chromosome-level genome assembly of Huyou (Citrus changshanensis).</title>
        <authorList>
            <person name="Miao C."/>
            <person name="Chen W."/>
            <person name="Wu Y."/>
            <person name="Wang L."/>
            <person name="Zhao S."/>
            <person name="Grierson D."/>
            <person name="Xu C."/>
            <person name="Chen K."/>
        </authorList>
    </citation>
    <scope>NUCLEOTIDE SEQUENCE [LARGE SCALE GENOMIC DNA]</scope>
    <source>
        <strain evidence="3">01-14</strain>
        <tissue evidence="3">Leaf</tissue>
    </source>
</reference>
<evidence type="ECO:0000256" key="1">
    <source>
        <dbReference type="SAM" id="MobiDB-lite"/>
    </source>
</evidence>
<comment type="caution">
    <text evidence="3">The sequence shown here is derived from an EMBL/GenBank/DDBJ whole genome shotgun (WGS) entry which is preliminary data.</text>
</comment>
<evidence type="ECO:0000313" key="3">
    <source>
        <dbReference type="EMBL" id="KAK9187738.1"/>
    </source>
</evidence>
<dbReference type="Proteomes" id="UP001428341">
    <property type="component" value="Unassembled WGS sequence"/>
</dbReference>
<keyword evidence="2" id="KW-0472">Membrane</keyword>
<keyword evidence="2" id="KW-1133">Transmembrane helix</keyword>
<organism evidence="3 4">
    <name type="scientific">Citrus x changshan-huyou</name>
    <dbReference type="NCBI Taxonomy" id="2935761"/>
    <lineage>
        <taxon>Eukaryota</taxon>
        <taxon>Viridiplantae</taxon>
        <taxon>Streptophyta</taxon>
        <taxon>Embryophyta</taxon>
        <taxon>Tracheophyta</taxon>
        <taxon>Spermatophyta</taxon>
        <taxon>Magnoliopsida</taxon>
        <taxon>eudicotyledons</taxon>
        <taxon>Gunneridae</taxon>
        <taxon>Pentapetalae</taxon>
        <taxon>rosids</taxon>
        <taxon>malvids</taxon>
        <taxon>Sapindales</taxon>
        <taxon>Rutaceae</taxon>
        <taxon>Aurantioideae</taxon>
        <taxon>Citrus</taxon>
    </lineage>
</organism>
<sequence>MPWPPNNAIPSHLPDSTQPTPMQSQRKLRTQHANQIRHSNPTIVTTSLNLLFHSAVSFATDTPPNHTRSTSFGLDPLRTITPCNFMANLRIIMATPLTKWLIQLQRSWRMMMMVMTMITWEIMTLNWYRRKAMCPWMKRILWRRSKRLLSLLLRIFLFIFS</sequence>
<proteinExistence type="predicted"/>